<name>A0A8J8JTG0_9BACT</name>
<dbReference type="Gene3D" id="3.40.630.30">
    <property type="match status" value="1"/>
</dbReference>
<organism evidence="1 2">
    <name type="scientific">Limnovirga soli</name>
    <dbReference type="NCBI Taxonomy" id="2656915"/>
    <lineage>
        <taxon>Bacteria</taxon>
        <taxon>Pseudomonadati</taxon>
        <taxon>Bacteroidota</taxon>
        <taxon>Chitinophagia</taxon>
        <taxon>Chitinophagales</taxon>
        <taxon>Chitinophagaceae</taxon>
        <taxon>Limnovirga</taxon>
    </lineage>
</organism>
<protein>
    <recommendedName>
        <fullName evidence="3">Acetyltransferase</fullName>
    </recommendedName>
</protein>
<evidence type="ECO:0008006" key="3">
    <source>
        <dbReference type="Google" id="ProtNLM"/>
    </source>
</evidence>
<evidence type="ECO:0000313" key="2">
    <source>
        <dbReference type="Proteomes" id="UP000598971"/>
    </source>
</evidence>
<accession>A0A8J8JTG0</accession>
<dbReference type="AlphaFoldDB" id="A0A8J8JTG0"/>
<reference evidence="1" key="1">
    <citation type="submission" date="2019-10" db="EMBL/GenBank/DDBJ databases">
        <title>Draft genome sequence of Panacibacter sp. KCS-6.</title>
        <authorList>
            <person name="Yim K.J."/>
        </authorList>
    </citation>
    <scope>NUCLEOTIDE SEQUENCE</scope>
    <source>
        <strain evidence="1">KCS-6</strain>
    </source>
</reference>
<dbReference type="RefSeq" id="WP_171607058.1">
    <property type="nucleotide sequence ID" value="NZ_WHPF01000004.1"/>
</dbReference>
<proteinExistence type="predicted"/>
<comment type="caution">
    <text evidence="1">The sequence shown here is derived from an EMBL/GenBank/DDBJ whole genome shotgun (WGS) entry which is preliminary data.</text>
</comment>
<dbReference type="EMBL" id="WHPF01000004">
    <property type="protein sequence ID" value="NNV55130.1"/>
    <property type="molecule type" value="Genomic_DNA"/>
</dbReference>
<dbReference type="Proteomes" id="UP000598971">
    <property type="component" value="Unassembled WGS sequence"/>
</dbReference>
<keyword evidence="2" id="KW-1185">Reference proteome</keyword>
<evidence type="ECO:0000313" key="1">
    <source>
        <dbReference type="EMBL" id="NNV55130.1"/>
    </source>
</evidence>
<gene>
    <name evidence="1" type="ORF">GD597_06650</name>
</gene>
<sequence>MEILKIQTTSLNIHHLELADLSDFYIYRSNPAVSQYQGFDVMTIKQAEEFIKANSKKHFGKEAEWDNRKG</sequence>